<keyword evidence="3" id="KW-0804">Transcription</keyword>
<evidence type="ECO:0000256" key="2">
    <source>
        <dbReference type="ARBA" id="ARBA00023125"/>
    </source>
</evidence>
<dbReference type="PANTHER" id="PTHR44688:SF16">
    <property type="entry name" value="DNA-BINDING TRANSCRIPTIONAL ACTIVATOR DEVR_DOSR"/>
    <property type="match status" value="1"/>
</dbReference>
<proteinExistence type="predicted"/>
<dbReference type="InterPro" id="IPR001610">
    <property type="entry name" value="PAC"/>
</dbReference>
<dbReference type="InterPro" id="IPR000700">
    <property type="entry name" value="PAS-assoc_C"/>
</dbReference>
<evidence type="ECO:0000259" key="5">
    <source>
        <dbReference type="PROSITE" id="PS50113"/>
    </source>
</evidence>
<feature type="domain" description="PAC" evidence="5">
    <location>
        <begin position="115"/>
        <end position="168"/>
    </location>
</feature>
<evidence type="ECO:0000313" key="6">
    <source>
        <dbReference type="EMBL" id="GAA4317921.1"/>
    </source>
</evidence>
<feature type="domain" description="HTH luxR-type" evidence="4">
    <location>
        <begin position="187"/>
        <end position="252"/>
    </location>
</feature>
<dbReference type="InterPro" id="IPR036388">
    <property type="entry name" value="WH-like_DNA-bd_sf"/>
</dbReference>
<dbReference type="PROSITE" id="PS50043">
    <property type="entry name" value="HTH_LUXR_2"/>
    <property type="match status" value="1"/>
</dbReference>
<dbReference type="Pfam" id="PF00196">
    <property type="entry name" value="GerE"/>
    <property type="match status" value="1"/>
</dbReference>
<evidence type="ECO:0000259" key="4">
    <source>
        <dbReference type="PROSITE" id="PS50043"/>
    </source>
</evidence>
<sequence>MTSSLFQEATRIWKEFSGQPSATGLRFELDLHRTMPGFFALGDEYHYVFHLADGSFEYLSPDVETVLGYPAAQVDAAFLLSAIHPDDQPYFLNFTHRTRSFLAELGPGQLPHYKVRFDFRVRRQDGSYIRILQQAAALHHDGEGNLLRIFGVHTNITDIKEHGVPVLSFIGLNGAPSHINVEAERIYPLPGDLLTRREKEVLAFLMEGRNSQQIAEALKLREGTVHTHRKNMLRKAGVSNSSQLIVRAIREGWI</sequence>
<dbReference type="PROSITE" id="PS00622">
    <property type="entry name" value="HTH_LUXR_1"/>
    <property type="match status" value="1"/>
</dbReference>
<dbReference type="SMART" id="SM00421">
    <property type="entry name" value="HTH_LUXR"/>
    <property type="match status" value="1"/>
</dbReference>
<dbReference type="PANTHER" id="PTHR44688">
    <property type="entry name" value="DNA-BINDING TRANSCRIPTIONAL ACTIVATOR DEVR_DOSR"/>
    <property type="match status" value="1"/>
</dbReference>
<organism evidence="6 7">
    <name type="scientific">Flaviaesturariibacter amylovorans</name>
    <dbReference type="NCBI Taxonomy" id="1084520"/>
    <lineage>
        <taxon>Bacteria</taxon>
        <taxon>Pseudomonadati</taxon>
        <taxon>Bacteroidota</taxon>
        <taxon>Chitinophagia</taxon>
        <taxon>Chitinophagales</taxon>
        <taxon>Chitinophagaceae</taxon>
        <taxon>Flaviaestuariibacter</taxon>
    </lineage>
</organism>
<accession>A0ABP8G5M5</accession>
<dbReference type="InterPro" id="IPR013655">
    <property type="entry name" value="PAS_fold_3"/>
</dbReference>
<evidence type="ECO:0000256" key="3">
    <source>
        <dbReference type="ARBA" id="ARBA00023163"/>
    </source>
</evidence>
<dbReference type="InterPro" id="IPR016032">
    <property type="entry name" value="Sig_transdc_resp-reg_C-effctor"/>
</dbReference>
<dbReference type="CDD" id="cd06170">
    <property type="entry name" value="LuxR_C_like"/>
    <property type="match status" value="1"/>
</dbReference>
<evidence type="ECO:0000313" key="7">
    <source>
        <dbReference type="Proteomes" id="UP001501725"/>
    </source>
</evidence>
<keyword evidence="7" id="KW-1185">Reference proteome</keyword>
<keyword evidence="1" id="KW-0805">Transcription regulation</keyword>
<dbReference type="Gene3D" id="1.10.10.10">
    <property type="entry name" value="Winged helix-like DNA-binding domain superfamily/Winged helix DNA-binding domain"/>
    <property type="match status" value="1"/>
</dbReference>
<comment type="caution">
    <text evidence="6">The sequence shown here is derived from an EMBL/GenBank/DDBJ whole genome shotgun (WGS) entry which is preliminary data.</text>
</comment>
<keyword evidence="2" id="KW-0238">DNA-binding</keyword>
<gene>
    <name evidence="6" type="ORF">GCM10023184_01800</name>
</gene>
<protein>
    <submittedName>
        <fullName evidence="6">LuxR C-terminal-related transcriptional regulator</fullName>
    </submittedName>
</protein>
<dbReference type="InterPro" id="IPR000014">
    <property type="entry name" value="PAS"/>
</dbReference>
<dbReference type="SMART" id="SM00086">
    <property type="entry name" value="PAC"/>
    <property type="match status" value="1"/>
</dbReference>
<dbReference type="InterPro" id="IPR035965">
    <property type="entry name" value="PAS-like_dom_sf"/>
</dbReference>
<name>A0ABP8G5M5_9BACT</name>
<dbReference type="Gene3D" id="3.30.450.20">
    <property type="entry name" value="PAS domain"/>
    <property type="match status" value="1"/>
</dbReference>
<dbReference type="CDD" id="cd00130">
    <property type="entry name" value="PAS"/>
    <property type="match status" value="1"/>
</dbReference>
<evidence type="ECO:0000256" key="1">
    <source>
        <dbReference type="ARBA" id="ARBA00023015"/>
    </source>
</evidence>
<dbReference type="PRINTS" id="PR00038">
    <property type="entry name" value="HTHLUXR"/>
</dbReference>
<dbReference type="SUPFAM" id="SSF55785">
    <property type="entry name" value="PYP-like sensor domain (PAS domain)"/>
    <property type="match status" value="1"/>
</dbReference>
<dbReference type="SUPFAM" id="SSF46894">
    <property type="entry name" value="C-terminal effector domain of the bipartite response regulators"/>
    <property type="match status" value="1"/>
</dbReference>
<reference evidence="7" key="1">
    <citation type="journal article" date="2019" name="Int. J. Syst. Evol. Microbiol.">
        <title>The Global Catalogue of Microorganisms (GCM) 10K type strain sequencing project: providing services to taxonomists for standard genome sequencing and annotation.</title>
        <authorList>
            <consortium name="The Broad Institute Genomics Platform"/>
            <consortium name="The Broad Institute Genome Sequencing Center for Infectious Disease"/>
            <person name="Wu L."/>
            <person name="Ma J."/>
        </authorList>
    </citation>
    <scope>NUCLEOTIDE SEQUENCE [LARGE SCALE GENOMIC DNA]</scope>
    <source>
        <strain evidence="7">JCM 17919</strain>
    </source>
</reference>
<dbReference type="Pfam" id="PF08447">
    <property type="entry name" value="PAS_3"/>
    <property type="match status" value="1"/>
</dbReference>
<dbReference type="PROSITE" id="PS50113">
    <property type="entry name" value="PAC"/>
    <property type="match status" value="1"/>
</dbReference>
<dbReference type="InterPro" id="IPR000792">
    <property type="entry name" value="Tscrpt_reg_LuxR_C"/>
</dbReference>
<dbReference type="EMBL" id="BAABGY010000001">
    <property type="protein sequence ID" value="GAA4317921.1"/>
    <property type="molecule type" value="Genomic_DNA"/>
</dbReference>
<dbReference type="RefSeq" id="WP_345252695.1">
    <property type="nucleotide sequence ID" value="NZ_BAABGY010000001.1"/>
</dbReference>
<dbReference type="Proteomes" id="UP001501725">
    <property type="component" value="Unassembled WGS sequence"/>
</dbReference>